<dbReference type="STRING" id="1382798.PK35_08755"/>
<dbReference type="EMBL" id="JTDV01000005">
    <property type="protein sequence ID" value="KJD33046.1"/>
    <property type="molecule type" value="Genomic_DNA"/>
</dbReference>
<evidence type="ECO:0000256" key="1">
    <source>
        <dbReference type="SAM" id="Coils"/>
    </source>
</evidence>
<sequence length="186" mass="21379">MSKNNIDNLFKNLENKFDVAQPNTGHENRFLEKLNNTPKAKTIAFKKSFWKPIMGIAASLVLIFTFVLNTNKPETALDLASVSPKMAQTQDFFTVTINEELNKLNNEKSPEVQGLIKDTMFQIKKLENDYSLLKEDLYESGDDNRVIYAMISNFQSRIEILQQTLQQIDNIKQMKADTTNQEPEII</sequence>
<proteinExistence type="predicted"/>
<dbReference type="AlphaFoldDB" id="A0A0D7W1T1"/>
<keyword evidence="2" id="KW-1133">Transmembrane helix</keyword>
<feature type="coiled-coil region" evidence="1">
    <location>
        <begin position="116"/>
        <end position="181"/>
    </location>
</feature>
<protein>
    <recommendedName>
        <fullName evidence="5">DUF4179 domain-containing protein</fullName>
    </recommendedName>
</protein>
<feature type="transmembrane region" description="Helical" evidence="2">
    <location>
        <begin position="49"/>
        <end position="68"/>
    </location>
</feature>
<keyword evidence="4" id="KW-1185">Reference proteome</keyword>
<evidence type="ECO:0008006" key="5">
    <source>
        <dbReference type="Google" id="ProtNLM"/>
    </source>
</evidence>
<organism evidence="3 4">
    <name type="scientific">Neotamlana nanhaiensis</name>
    <dbReference type="NCBI Taxonomy" id="1382798"/>
    <lineage>
        <taxon>Bacteria</taxon>
        <taxon>Pseudomonadati</taxon>
        <taxon>Bacteroidota</taxon>
        <taxon>Flavobacteriia</taxon>
        <taxon>Flavobacteriales</taxon>
        <taxon>Flavobacteriaceae</taxon>
        <taxon>Neotamlana</taxon>
    </lineage>
</organism>
<dbReference type="RefSeq" id="WP_044626321.1">
    <property type="nucleotide sequence ID" value="NZ_JTDV01000005.1"/>
</dbReference>
<keyword evidence="1" id="KW-0175">Coiled coil</keyword>
<comment type="caution">
    <text evidence="3">The sequence shown here is derived from an EMBL/GenBank/DDBJ whole genome shotgun (WGS) entry which is preliminary data.</text>
</comment>
<reference evidence="3 4" key="1">
    <citation type="journal article" date="2015" name="Antonie Van Leeuwenhoek">
        <title>Tamlana nanhaiensis sp. nov., isolated from surface seawater collected from the South China Sea.</title>
        <authorList>
            <person name="Liu X."/>
            <person name="Lai Q."/>
            <person name="Du Y."/>
            <person name="Li G."/>
            <person name="Sun F."/>
            <person name="Shao Z."/>
        </authorList>
    </citation>
    <scope>NUCLEOTIDE SEQUENCE [LARGE SCALE GENOMIC DNA]</scope>
    <source>
        <strain evidence="3 4">FHC16</strain>
    </source>
</reference>
<dbReference type="PATRIC" id="fig|1382798.3.peg.3099"/>
<evidence type="ECO:0000313" key="3">
    <source>
        <dbReference type="EMBL" id="KJD33046.1"/>
    </source>
</evidence>
<evidence type="ECO:0000256" key="2">
    <source>
        <dbReference type="SAM" id="Phobius"/>
    </source>
</evidence>
<keyword evidence="2" id="KW-0472">Membrane</keyword>
<dbReference type="Proteomes" id="UP000032361">
    <property type="component" value="Unassembled WGS sequence"/>
</dbReference>
<accession>A0A0D7W1T1</accession>
<keyword evidence="2" id="KW-0812">Transmembrane</keyword>
<name>A0A0D7W1T1_9FLAO</name>
<gene>
    <name evidence="3" type="ORF">PK35_08755</name>
</gene>
<evidence type="ECO:0000313" key="4">
    <source>
        <dbReference type="Proteomes" id="UP000032361"/>
    </source>
</evidence>
<dbReference type="OrthoDB" id="1143801at2"/>